<evidence type="ECO:0000256" key="1">
    <source>
        <dbReference type="ARBA" id="ARBA00023015"/>
    </source>
</evidence>
<dbReference type="PROSITE" id="PS50977">
    <property type="entry name" value="HTH_TETR_2"/>
    <property type="match status" value="1"/>
</dbReference>
<keyword evidence="3" id="KW-0804">Transcription</keyword>
<dbReference type="OrthoDB" id="8535430at2"/>
<dbReference type="KEGG" id="vta:A1897"/>
<dbReference type="Gene3D" id="1.10.10.60">
    <property type="entry name" value="Homeodomain-like"/>
    <property type="match status" value="1"/>
</dbReference>
<feature type="DNA-binding region" description="H-T-H motif" evidence="4">
    <location>
        <begin position="28"/>
        <end position="47"/>
    </location>
</feature>
<gene>
    <name evidence="6" type="ORF">VTAP4600_A1897</name>
</gene>
<accession>A0A2N8ZDA0</accession>
<dbReference type="GO" id="GO:0000976">
    <property type="term" value="F:transcription cis-regulatory region binding"/>
    <property type="evidence" value="ECO:0007669"/>
    <property type="project" value="TreeGrafter"/>
</dbReference>
<protein>
    <recommendedName>
        <fullName evidence="5">HTH tetR-type domain-containing protein</fullName>
    </recommendedName>
</protein>
<dbReference type="InterPro" id="IPR039536">
    <property type="entry name" value="TetR_C_Proteobacteria"/>
</dbReference>
<feature type="domain" description="HTH tetR-type" evidence="5">
    <location>
        <begin position="6"/>
        <end position="65"/>
    </location>
</feature>
<dbReference type="PANTHER" id="PTHR30055:SF146">
    <property type="entry name" value="HTH-TYPE TRANSCRIPTIONAL DUAL REGULATOR CECR"/>
    <property type="match status" value="1"/>
</dbReference>
<dbReference type="GO" id="GO:0003700">
    <property type="term" value="F:DNA-binding transcription factor activity"/>
    <property type="evidence" value="ECO:0007669"/>
    <property type="project" value="TreeGrafter"/>
</dbReference>
<dbReference type="FunFam" id="1.10.10.60:FF:000141">
    <property type="entry name" value="TetR family transcriptional regulator"/>
    <property type="match status" value="1"/>
</dbReference>
<dbReference type="SUPFAM" id="SSF48498">
    <property type="entry name" value="Tetracyclin repressor-like, C-terminal domain"/>
    <property type="match status" value="1"/>
</dbReference>
<keyword evidence="1" id="KW-0805">Transcription regulation</keyword>
<dbReference type="PANTHER" id="PTHR30055">
    <property type="entry name" value="HTH-TYPE TRANSCRIPTIONAL REGULATOR RUTR"/>
    <property type="match status" value="1"/>
</dbReference>
<dbReference type="Pfam" id="PF14246">
    <property type="entry name" value="TetR_C_7"/>
    <property type="match status" value="1"/>
</dbReference>
<dbReference type="InterPro" id="IPR036271">
    <property type="entry name" value="Tet_transcr_reg_TetR-rel_C_sf"/>
</dbReference>
<evidence type="ECO:0000313" key="6">
    <source>
        <dbReference type="EMBL" id="SON49876.1"/>
    </source>
</evidence>
<name>A0A2N8ZDA0_9VIBR</name>
<sequence>MSSASELKRQRILEAATTLFGEHGYAANMESIAKLADVSKQTVYSHFKTKDILFELCMKTKCLEFQSDEGMLDLVKPMDEAILQFAQGLQETLLRSGSIHTFRNAVSNIDNHPEFAATYLRFGPKQSTDVLADYLQKKHDTGEITLDISAQESASQLLLMFHGKPVYWKYLGEDLKQSKAERDTYLKSCIAMFLSFVRK</sequence>
<evidence type="ECO:0000256" key="3">
    <source>
        <dbReference type="ARBA" id="ARBA00023163"/>
    </source>
</evidence>
<dbReference type="PRINTS" id="PR00455">
    <property type="entry name" value="HTHTETR"/>
</dbReference>
<evidence type="ECO:0000259" key="5">
    <source>
        <dbReference type="PROSITE" id="PS50977"/>
    </source>
</evidence>
<evidence type="ECO:0000256" key="2">
    <source>
        <dbReference type="ARBA" id="ARBA00023125"/>
    </source>
</evidence>
<dbReference type="InterPro" id="IPR009057">
    <property type="entry name" value="Homeodomain-like_sf"/>
</dbReference>
<dbReference type="Proteomes" id="UP000235828">
    <property type="component" value="Chromosome A"/>
</dbReference>
<dbReference type="Gene3D" id="1.10.357.10">
    <property type="entry name" value="Tetracycline Repressor, domain 2"/>
    <property type="match status" value="1"/>
</dbReference>
<reference evidence="6 7" key="1">
    <citation type="submission" date="2017-10" db="EMBL/GenBank/DDBJ databases">
        <authorList>
            <person name="Banno H."/>
            <person name="Chua N.-H."/>
        </authorList>
    </citation>
    <scope>NUCLEOTIDE SEQUENCE [LARGE SCALE GENOMIC DNA]</scope>
    <source>
        <strain evidence="6">Vibrio tapetis CECT4600</strain>
    </source>
</reference>
<dbReference type="SUPFAM" id="SSF46689">
    <property type="entry name" value="Homeodomain-like"/>
    <property type="match status" value="1"/>
</dbReference>
<evidence type="ECO:0000256" key="4">
    <source>
        <dbReference type="PROSITE-ProRule" id="PRU00335"/>
    </source>
</evidence>
<dbReference type="Pfam" id="PF00440">
    <property type="entry name" value="TetR_N"/>
    <property type="match status" value="1"/>
</dbReference>
<keyword evidence="2 4" id="KW-0238">DNA-binding</keyword>
<evidence type="ECO:0000313" key="7">
    <source>
        <dbReference type="Proteomes" id="UP000235828"/>
    </source>
</evidence>
<keyword evidence="7" id="KW-1185">Reference proteome</keyword>
<organism evidence="6 7">
    <name type="scientific">Vibrio tapetis subsp. tapetis</name>
    <dbReference type="NCBI Taxonomy" id="1671868"/>
    <lineage>
        <taxon>Bacteria</taxon>
        <taxon>Pseudomonadati</taxon>
        <taxon>Pseudomonadota</taxon>
        <taxon>Gammaproteobacteria</taxon>
        <taxon>Vibrionales</taxon>
        <taxon>Vibrionaceae</taxon>
        <taxon>Vibrio</taxon>
    </lineage>
</organism>
<dbReference type="RefSeq" id="WP_102522468.1">
    <property type="nucleotide sequence ID" value="NZ_LT960611.1"/>
</dbReference>
<dbReference type="InterPro" id="IPR001647">
    <property type="entry name" value="HTH_TetR"/>
</dbReference>
<dbReference type="AlphaFoldDB" id="A0A2N8ZDA0"/>
<dbReference type="InterPro" id="IPR050109">
    <property type="entry name" value="HTH-type_TetR-like_transc_reg"/>
</dbReference>
<dbReference type="EMBL" id="LT960611">
    <property type="protein sequence ID" value="SON49876.1"/>
    <property type="molecule type" value="Genomic_DNA"/>
</dbReference>
<proteinExistence type="predicted"/>